<dbReference type="Pfam" id="PF10046">
    <property type="entry name" value="BLOC1_2"/>
    <property type="match status" value="1"/>
</dbReference>
<dbReference type="AlphaFoldDB" id="A0A3S2PZ51"/>
<dbReference type="Proteomes" id="UP000283210">
    <property type="component" value="Chromosome 4"/>
</dbReference>
<reference evidence="3 4" key="2">
    <citation type="submission" date="2019-01" db="EMBL/GenBank/DDBJ databases">
        <title>A chromosome length genome reference of the Java medaka (oryzias javanicus).</title>
        <authorList>
            <person name="Herpin A."/>
            <person name="Takehana Y."/>
            <person name="Naruse K."/>
            <person name="Ansai S."/>
            <person name="Kawaguchi M."/>
        </authorList>
    </citation>
    <scope>NUCLEOTIDE SEQUENCE [LARGE SCALE GENOMIC DNA]</scope>
    <source>
        <strain evidence="3">RS831</strain>
        <tissue evidence="3">Whole body</tissue>
    </source>
</reference>
<dbReference type="GO" id="GO:0031083">
    <property type="term" value="C:BLOC-1 complex"/>
    <property type="evidence" value="ECO:0007669"/>
    <property type="project" value="TreeGrafter"/>
</dbReference>
<evidence type="ECO:0000256" key="1">
    <source>
        <dbReference type="ARBA" id="ARBA00008468"/>
    </source>
</evidence>
<name>A0A3S2PZ51_ORYJA</name>
<feature type="region of interest" description="Disordered" evidence="2">
    <location>
        <begin position="1"/>
        <end position="69"/>
    </location>
</feature>
<dbReference type="GO" id="GO:0032418">
    <property type="term" value="P:lysosome localization"/>
    <property type="evidence" value="ECO:0007669"/>
    <property type="project" value="TreeGrafter"/>
</dbReference>
<dbReference type="GO" id="GO:0000930">
    <property type="term" value="C:gamma-tubulin complex"/>
    <property type="evidence" value="ECO:0007669"/>
    <property type="project" value="TreeGrafter"/>
</dbReference>
<dbReference type="PANTHER" id="PTHR46479">
    <property type="entry name" value="BIOGENESIS OF LYSOSOME-RELATED ORGANELLES COMPLEX 1 SUBUNIT 2"/>
    <property type="match status" value="1"/>
</dbReference>
<dbReference type="GO" id="GO:0016197">
    <property type="term" value="P:endosomal transport"/>
    <property type="evidence" value="ECO:0007669"/>
    <property type="project" value="TreeGrafter"/>
</dbReference>
<organism evidence="3 4">
    <name type="scientific">Oryzias javanicus</name>
    <name type="common">Javanese ricefish</name>
    <name type="synonym">Aplocheilus javanicus</name>
    <dbReference type="NCBI Taxonomy" id="123683"/>
    <lineage>
        <taxon>Eukaryota</taxon>
        <taxon>Metazoa</taxon>
        <taxon>Chordata</taxon>
        <taxon>Craniata</taxon>
        <taxon>Vertebrata</taxon>
        <taxon>Euteleostomi</taxon>
        <taxon>Actinopterygii</taxon>
        <taxon>Neopterygii</taxon>
        <taxon>Teleostei</taxon>
        <taxon>Neoteleostei</taxon>
        <taxon>Acanthomorphata</taxon>
        <taxon>Ovalentaria</taxon>
        <taxon>Atherinomorphae</taxon>
        <taxon>Beloniformes</taxon>
        <taxon>Adrianichthyidae</taxon>
        <taxon>Oryziinae</taxon>
        <taxon>Oryzias</taxon>
    </lineage>
</organism>
<accession>A0A3S2PZ51</accession>
<dbReference type="EMBL" id="CM012440">
    <property type="protein sequence ID" value="RVE73894.1"/>
    <property type="molecule type" value="Genomic_DNA"/>
</dbReference>
<dbReference type="GO" id="GO:0099078">
    <property type="term" value="C:BORC complex"/>
    <property type="evidence" value="ECO:0007669"/>
    <property type="project" value="TreeGrafter"/>
</dbReference>
<proteinExistence type="inferred from homology"/>
<protein>
    <recommendedName>
        <fullName evidence="5">Biogenesis of lysosome-related organelles complex 1 subunit 2</fullName>
    </recommendedName>
</protein>
<dbReference type="PANTHER" id="PTHR46479:SF1">
    <property type="entry name" value="BIOGENESIS OF LYSOSOME-RELATED ORGANELLES COMPLEX 1 SUBUNIT 2"/>
    <property type="match status" value="1"/>
</dbReference>
<evidence type="ECO:0000313" key="3">
    <source>
        <dbReference type="EMBL" id="RVE73894.1"/>
    </source>
</evidence>
<comment type="similarity">
    <text evidence="1">Belongs to the BLOC1S2 family.</text>
</comment>
<reference evidence="3 4" key="1">
    <citation type="submission" date="2018-11" db="EMBL/GenBank/DDBJ databases">
        <authorList>
            <person name="Lopez-Roques C."/>
            <person name="Donnadieu C."/>
            <person name="Bouchez O."/>
            <person name="Klopp C."/>
            <person name="Cabau C."/>
            <person name="Zahm M."/>
        </authorList>
    </citation>
    <scope>NUCLEOTIDE SEQUENCE [LARGE SCALE GENOMIC DNA]</scope>
    <source>
        <strain evidence="3">RS831</strain>
        <tissue evidence="3">Whole body</tissue>
    </source>
</reference>
<dbReference type="OrthoDB" id="244061at2759"/>
<evidence type="ECO:0000256" key="2">
    <source>
        <dbReference type="SAM" id="MobiDB-lite"/>
    </source>
</evidence>
<evidence type="ECO:0000313" key="4">
    <source>
        <dbReference type="Proteomes" id="UP000283210"/>
    </source>
</evidence>
<feature type="compositionally biased region" description="Low complexity" evidence="2">
    <location>
        <begin position="18"/>
        <end position="35"/>
    </location>
</feature>
<sequence>MAATGDEAAAMDSISREPASLSAALDAAGSSGAPAERVEAEAETPVIAPKKTGANSDGGVETAEEAVEPAEPDINELCSDMFEKMAVFLQGELTATCEDYRLLENMNKLTSLKYMEMKDISINISRNLQDLNNKYASLQPYLDQINKIEEQVSSLEQAAYKLDAYSKKLEARFKKLEKR</sequence>
<keyword evidence="4" id="KW-1185">Reference proteome</keyword>
<evidence type="ECO:0008006" key="5">
    <source>
        <dbReference type="Google" id="ProtNLM"/>
    </source>
</evidence>
<dbReference type="InterPro" id="IPR019269">
    <property type="entry name" value="BLOC1_su2"/>
</dbReference>
<dbReference type="GO" id="GO:0043015">
    <property type="term" value="F:gamma-tubulin binding"/>
    <property type="evidence" value="ECO:0007669"/>
    <property type="project" value="TreeGrafter"/>
</dbReference>
<gene>
    <name evidence="3" type="ORF">OJAV_G00036090</name>
</gene>